<evidence type="ECO:0000313" key="1">
    <source>
        <dbReference type="EMBL" id="EIP84776.1"/>
    </source>
</evidence>
<sequence length="101" mass="11691">MRDRVGRSECSDLYLHRDESFRRTKVYTFFTSGFLNRCLNVGLRSVLTNLMFATDADGRPKAPVTNREIRSRTRRYRQRGFPTSDTSRPKVSKRIGCLIGA</sequence>
<name>A0ABN0FXQ3_9BURK</name>
<keyword evidence="2" id="KW-1185">Reference proteome</keyword>
<dbReference type="Proteomes" id="UP000004682">
    <property type="component" value="Unassembled WGS sequence"/>
</dbReference>
<evidence type="ECO:0000313" key="2">
    <source>
        <dbReference type="Proteomes" id="UP000004682"/>
    </source>
</evidence>
<protein>
    <submittedName>
        <fullName evidence="1">L-proline glycine betaine binding ABC transporter protein proX</fullName>
    </submittedName>
</protein>
<organism evidence="1 2">
    <name type="scientific">Burkholderia humptydooensis MSMB43</name>
    <dbReference type="NCBI Taxonomy" id="441157"/>
    <lineage>
        <taxon>Bacteria</taxon>
        <taxon>Pseudomonadati</taxon>
        <taxon>Pseudomonadota</taxon>
        <taxon>Betaproteobacteria</taxon>
        <taxon>Burkholderiales</taxon>
        <taxon>Burkholderiaceae</taxon>
        <taxon>Burkholderia</taxon>
        <taxon>pseudomallei group</taxon>
    </lineage>
</organism>
<proteinExistence type="predicted"/>
<gene>
    <name evidence="1" type="ORF">A33K_18631</name>
</gene>
<reference evidence="2" key="1">
    <citation type="journal article" date="2012" name="J. Bacteriol.">
        <title>Revised Genome Sequence of Burkholderia thailandensis MSMB43 with Improved Annotation.</title>
        <authorList>
            <person name="Zhuo Y."/>
            <person name="Liu L."/>
            <person name="Wang Q."/>
            <person name="Liu X."/>
            <person name="Ren B."/>
            <person name="Liu M."/>
            <person name="Ni P."/>
            <person name="Cheng Y.Q."/>
            <person name="Zhang L."/>
        </authorList>
    </citation>
    <scope>NUCLEOTIDE SEQUENCE [LARGE SCALE GENOMIC DNA]</scope>
    <source>
        <strain evidence="2">MSMB43</strain>
    </source>
</reference>
<dbReference type="EMBL" id="JH692071">
    <property type="protein sequence ID" value="EIP84776.1"/>
    <property type="molecule type" value="Genomic_DNA"/>
</dbReference>
<accession>A0ABN0FXQ3</accession>